<dbReference type="STRING" id="415015.SAMN05660462_00810"/>
<dbReference type="RefSeq" id="WP_091727564.1">
    <property type="nucleotide sequence ID" value="NZ_FNQE01000006.1"/>
</dbReference>
<dbReference type="PANTHER" id="PTHR30024">
    <property type="entry name" value="ALIPHATIC SULFONATES-BINDING PROTEIN-RELATED"/>
    <property type="match status" value="1"/>
</dbReference>
<dbReference type="AlphaFoldDB" id="A0A1H3MDS6"/>
<dbReference type="PROSITE" id="PS51257">
    <property type="entry name" value="PROKAR_LIPOPROTEIN"/>
    <property type="match status" value="1"/>
</dbReference>
<evidence type="ECO:0000313" key="2">
    <source>
        <dbReference type="Proteomes" id="UP000198625"/>
    </source>
</evidence>
<dbReference type="Pfam" id="PF13379">
    <property type="entry name" value="NMT1_2"/>
    <property type="match status" value="1"/>
</dbReference>
<organism evidence="1 2">
    <name type="scientific">Proteiniborus ethanoligenes</name>
    <dbReference type="NCBI Taxonomy" id="415015"/>
    <lineage>
        <taxon>Bacteria</taxon>
        <taxon>Bacillati</taxon>
        <taxon>Bacillota</taxon>
        <taxon>Clostridia</taxon>
        <taxon>Eubacteriales</taxon>
        <taxon>Proteiniborus</taxon>
    </lineage>
</organism>
<keyword evidence="2" id="KW-1185">Reference proteome</keyword>
<proteinExistence type="predicted"/>
<evidence type="ECO:0000313" key="1">
    <source>
        <dbReference type="EMBL" id="SDY74847.1"/>
    </source>
</evidence>
<dbReference type="Gene3D" id="3.40.190.10">
    <property type="entry name" value="Periplasmic binding protein-like II"/>
    <property type="match status" value="2"/>
</dbReference>
<accession>A0A1H3MDS6</accession>
<name>A0A1H3MDS6_9FIRM</name>
<dbReference type="OrthoDB" id="9815602at2"/>
<protein>
    <submittedName>
        <fullName evidence="1">NitT/TauT family transport system substrate-binding protein</fullName>
    </submittedName>
</protein>
<dbReference type="SUPFAM" id="SSF53850">
    <property type="entry name" value="Periplasmic binding protein-like II"/>
    <property type="match status" value="1"/>
</dbReference>
<gene>
    <name evidence="1" type="ORF">SAMN05660462_00810</name>
</gene>
<dbReference type="EMBL" id="FNQE01000006">
    <property type="protein sequence ID" value="SDY74847.1"/>
    <property type="molecule type" value="Genomic_DNA"/>
</dbReference>
<reference evidence="2" key="1">
    <citation type="submission" date="2016-10" db="EMBL/GenBank/DDBJ databases">
        <authorList>
            <person name="Varghese N."/>
            <person name="Submissions S."/>
        </authorList>
    </citation>
    <scope>NUCLEOTIDE SEQUENCE [LARGE SCALE GENOMIC DNA]</scope>
    <source>
        <strain evidence="2">DSM 21650</strain>
    </source>
</reference>
<sequence length="314" mass="35801">MKKFKWTALFIVIMSLIWMVGCTSKGNLNEESQLEKPNTVEKLRLKVGVMPAVDSAPIFVAAKNSYFEELGLDVDVQIYMNAMNRQSALQSGELDGAMTDVIALVNNVQNGFDIKVTTSTDGSFPILVRKDFEEKKDIKVGLMEVSVVNYLADEFLIEEYSMDKIFINEIPARLEMINQGQIDMAVLPEPVASQGELMGLEKRIYNSKDEFSPEIMVFTGDAIKNKEKEIELFHKAYNKAVEEIRKDENIARDILIQELKLNPEVKDKIALPEYNKARVPSKEYIEKIISWNEKVLGKKIDLKYEELVEGKFVK</sequence>
<dbReference type="Proteomes" id="UP000198625">
    <property type="component" value="Unassembled WGS sequence"/>
</dbReference>